<evidence type="ECO:0000313" key="2">
    <source>
        <dbReference type="EMBL" id="GAT43085.1"/>
    </source>
</evidence>
<feature type="compositionally biased region" description="Low complexity" evidence="1">
    <location>
        <begin position="163"/>
        <end position="173"/>
    </location>
</feature>
<proteinExistence type="predicted"/>
<accession>A0ABQ0KVW3</accession>
<dbReference type="EMBL" id="DF838564">
    <property type="protein sequence ID" value="GAT43085.1"/>
    <property type="molecule type" value="Genomic_DNA"/>
</dbReference>
<organism evidence="2 3">
    <name type="scientific">Mycena chlorophos</name>
    <name type="common">Agaric fungus</name>
    <name type="synonym">Agaricus chlorophos</name>
    <dbReference type="NCBI Taxonomy" id="658473"/>
    <lineage>
        <taxon>Eukaryota</taxon>
        <taxon>Fungi</taxon>
        <taxon>Dikarya</taxon>
        <taxon>Basidiomycota</taxon>
        <taxon>Agaricomycotina</taxon>
        <taxon>Agaricomycetes</taxon>
        <taxon>Agaricomycetidae</taxon>
        <taxon>Agaricales</taxon>
        <taxon>Marasmiineae</taxon>
        <taxon>Mycenaceae</taxon>
        <taxon>Mycena</taxon>
    </lineage>
</organism>
<sequence length="275" mass="30719">MFPPFNSVSEFYPGLIIWCIDPYELPTSSGPTYQVDTSKHDQRPCLVVAVNAQEALIQIARFSETAPFDPRQWVRIDTAPALTWKHADAWIWVGKPATVRIVLGKAKYMHPHKDTSYTNPPISTQNVDAYWTHRKRFIAATSAVMPDPHQSFKFSPFSPPPSSTSSSSGSPDPSRGPTPLPMPTLAPQSGYAAGVHMYPDRPQPQQYIVSAYSPSPSPHPYLHHNLPVNQAYTYNAPPPGFTQTNPERQGWLRNPDTGYLWHPALGFVPPEAEYQ</sequence>
<protein>
    <submittedName>
        <fullName evidence="2">Uncharacterized protein</fullName>
    </submittedName>
</protein>
<evidence type="ECO:0000256" key="1">
    <source>
        <dbReference type="SAM" id="MobiDB-lite"/>
    </source>
</evidence>
<feature type="compositionally biased region" description="Pro residues" evidence="1">
    <location>
        <begin position="174"/>
        <end position="184"/>
    </location>
</feature>
<feature type="region of interest" description="Disordered" evidence="1">
    <location>
        <begin position="150"/>
        <end position="186"/>
    </location>
</feature>
<dbReference type="Proteomes" id="UP000815677">
    <property type="component" value="Unassembled WGS sequence"/>
</dbReference>
<evidence type="ECO:0000313" key="3">
    <source>
        <dbReference type="Proteomes" id="UP000815677"/>
    </source>
</evidence>
<keyword evidence="3" id="KW-1185">Reference proteome</keyword>
<reference evidence="2" key="1">
    <citation type="submission" date="2014-09" db="EMBL/GenBank/DDBJ databases">
        <title>Genome sequence of the luminous mushroom Mycena chlorophos for searching fungal bioluminescence genes.</title>
        <authorList>
            <person name="Tanaka Y."/>
            <person name="Kasuga D."/>
            <person name="Oba Y."/>
            <person name="Hase S."/>
            <person name="Sato K."/>
            <person name="Oba Y."/>
            <person name="Sakakibara Y."/>
        </authorList>
    </citation>
    <scope>NUCLEOTIDE SEQUENCE</scope>
</reference>
<gene>
    <name evidence="2" type="ORF">MCHLO_00778</name>
</gene>
<name>A0ABQ0KVW3_MYCCL</name>